<keyword evidence="3" id="KW-0158">Chromosome</keyword>
<organism evidence="8 10">
    <name type="scientific">Fusarium poae</name>
    <dbReference type="NCBI Taxonomy" id="36050"/>
    <lineage>
        <taxon>Eukaryota</taxon>
        <taxon>Fungi</taxon>
        <taxon>Dikarya</taxon>
        <taxon>Ascomycota</taxon>
        <taxon>Pezizomycotina</taxon>
        <taxon>Sordariomycetes</taxon>
        <taxon>Hypocreomycetidae</taxon>
        <taxon>Hypocreales</taxon>
        <taxon>Nectriaceae</taxon>
        <taxon>Fusarium</taxon>
    </lineage>
</organism>
<feature type="compositionally biased region" description="Low complexity" evidence="5">
    <location>
        <begin position="19"/>
        <end position="51"/>
    </location>
</feature>
<dbReference type="GO" id="GO:0046982">
    <property type="term" value="F:protein heterodimerization activity"/>
    <property type="evidence" value="ECO:0007669"/>
    <property type="project" value="InterPro"/>
</dbReference>
<gene>
    <name evidence="9" type="ORF">FPOA_12731</name>
    <name evidence="8" type="ORF">FPOA_12758</name>
    <name evidence="7" type="ORF">FPOA_12762</name>
</gene>
<dbReference type="PRINTS" id="PR00622">
    <property type="entry name" value="HISTONEH3"/>
</dbReference>
<keyword evidence="4" id="KW-0544">Nucleosome core</keyword>
<dbReference type="EMBL" id="LYXU01000072">
    <property type="protein sequence ID" value="OBS16700.1"/>
    <property type="molecule type" value="Genomic_DNA"/>
</dbReference>
<reference evidence="8 10" key="1">
    <citation type="submission" date="2016-06" db="EMBL/GenBank/DDBJ databases">
        <title>Living apart together: crosstalk between the core and supernumerary genomes in a fungal plant pathogen.</title>
        <authorList>
            <person name="Vanheule A."/>
            <person name="Audenaert K."/>
            <person name="Warris S."/>
            <person name="Van De Geest H."/>
            <person name="Schijlen E."/>
            <person name="Hofte M."/>
            <person name="De Saeger S."/>
            <person name="Haesaert G."/>
            <person name="Waalwijk C."/>
            <person name="Van Der Lee T."/>
        </authorList>
    </citation>
    <scope>NUCLEOTIDE SEQUENCE [LARGE SCALE GENOMIC DNA]</scope>
    <source>
        <strain evidence="8 10">2516</strain>
    </source>
</reference>
<dbReference type="SUPFAM" id="SSF47113">
    <property type="entry name" value="Histone-fold"/>
    <property type="match status" value="1"/>
</dbReference>
<feature type="domain" description="Core Histone H2A/H2B/H3" evidence="6">
    <location>
        <begin position="82"/>
        <end position="150"/>
    </location>
</feature>
<evidence type="ECO:0000313" key="8">
    <source>
        <dbReference type="EMBL" id="OBS16625.1"/>
    </source>
</evidence>
<feature type="region of interest" description="Disordered" evidence="5">
    <location>
        <begin position="1"/>
        <end position="61"/>
    </location>
</feature>
<keyword evidence="10" id="KW-1185">Reference proteome</keyword>
<comment type="subcellular location">
    <subcellularLocation>
        <location evidence="1">Chromosome</location>
    </subcellularLocation>
</comment>
<dbReference type="Pfam" id="PF00125">
    <property type="entry name" value="Histone"/>
    <property type="match status" value="1"/>
</dbReference>
<sequence>MAKGKSGGKARKAPRKTTAKTTARKTTAGKKTTGKKTTAGKTVPSGAAAPAVPKPKRRYKQSTLWKRTIKKAMKDAVADIRCIPRAPFVRLLKEIMDNESRPGENLRIQAEAVYALQTAAEGYLTTVLTASALLASHAKRVTIMPKDFHMLYEILKLFPSDATNLLGRQGKGANTAVGNI</sequence>
<evidence type="ECO:0000313" key="7">
    <source>
        <dbReference type="EMBL" id="OBS16598.1"/>
    </source>
</evidence>
<evidence type="ECO:0000256" key="4">
    <source>
        <dbReference type="ARBA" id="ARBA00023269"/>
    </source>
</evidence>
<dbReference type="EMBL" id="LYXU01000077">
    <property type="protein sequence ID" value="OBS16598.1"/>
    <property type="molecule type" value="Genomic_DNA"/>
</dbReference>
<comment type="similarity">
    <text evidence="2">Belongs to the histone H3 family.</text>
</comment>
<dbReference type="PANTHER" id="PTHR45810">
    <property type="entry name" value="HISTONE H3.2"/>
    <property type="match status" value="1"/>
</dbReference>
<protein>
    <recommendedName>
        <fullName evidence="6">Core Histone H2A/H2B/H3 domain-containing protein</fullName>
    </recommendedName>
</protein>
<keyword evidence="4" id="KW-0238">DNA-binding</keyword>
<dbReference type="GO" id="GO:0000786">
    <property type="term" value="C:nucleosome"/>
    <property type="evidence" value="ECO:0007669"/>
    <property type="project" value="UniProtKB-KW"/>
</dbReference>
<dbReference type="InterPro" id="IPR000164">
    <property type="entry name" value="Histone_H3/CENP-A"/>
</dbReference>
<dbReference type="Proteomes" id="UP000091967">
    <property type="component" value="Unassembled WGS sequence"/>
</dbReference>
<dbReference type="Gene3D" id="1.10.20.10">
    <property type="entry name" value="Histone, subunit A"/>
    <property type="match status" value="1"/>
</dbReference>
<evidence type="ECO:0000256" key="1">
    <source>
        <dbReference type="ARBA" id="ARBA00004286"/>
    </source>
</evidence>
<evidence type="ECO:0000313" key="9">
    <source>
        <dbReference type="EMBL" id="OBS16700.1"/>
    </source>
</evidence>
<dbReference type="EMBL" id="LYXU01000076">
    <property type="protein sequence ID" value="OBS16625.1"/>
    <property type="molecule type" value="Genomic_DNA"/>
</dbReference>
<dbReference type="InterPro" id="IPR009072">
    <property type="entry name" value="Histone-fold"/>
</dbReference>
<dbReference type="AlphaFoldDB" id="A0A1B8A843"/>
<dbReference type="SMART" id="SM00428">
    <property type="entry name" value="H3"/>
    <property type="match status" value="1"/>
</dbReference>
<evidence type="ECO:0000259" key="6">
    <source>
        <dbReference type="Pfam" id="PF00125"/>
    </source>
</evidence>
<dbReference type="STRING" id="36050.A0A1B8A843"/>
<comment type="caution">
    <text evidence="8">The sequence shown here is derived from an EMBL/GenBank/DDBJ whole genome shotgun (WGS) entry which is preliminary data.</text>
</comment>
<evidence type="ECO:0000256" key="3">
    <source>
        <dbReference type="ARBA" id="ARBA00022454"/>
    </source>
</evidence>
<name>A0A1B8A843_FUSPO</name>
<feature type="compositionally biased region" description="Basic residues" evidence="5">
    <location>
        <begin position="1"/>
        <end position="18"/>
    </location>
</feature>
<evidence type="ECO:0000313" key="10">
    <source>
        <dbReference type="Proteomes" id="UP000091967"/>
    </source>
</evidence>
<proteinExistence type="inferred from homology"/>
<evidence type="ECO:0000256" key="5">
    <source>
        <dbReference type="SAM" id="MobiDB-lite"/>
    </source>
</evidence>
<dbReference type="GO" id="GO:0003677">
    <property type="term" value="F:DNA binding"/>
    <property type="evidence" value="ECO:0007669"/>
    <property type="project" value="InterPro"/>
</dbReference>
<evidence type="ECO:0000256" key="2">
    <source>
        <dbReference type="ARBA" id="ARBA00010343"/>
    </source>
</evidence>
<accession>A0A1B8A843</accession>
<dbReference type="GO" id="GO:0030527">
    <property type="term" value="F:structural constituent of chromatin"/>
    <property type="evidence" value="ECO:0007669"/>
    <property type="project" value="InterPro"/>
</dbReference>
<dbReference type="InterPro" id="IPR007125">
    <property type="entry name" value="H2A/H2B/H3"/>
</dbReference>
<dbReference type="PANTHER" id="PTHR45810:SF1">
    <property type="entry name" value="HISTONE H3-LIKE CENTROMERIC PROTEIN A"/>
    <property type="match status" value="1"/>
</dbReference>